<keyword evidence="1" id="KW-0175">Coiled coil</keyword>
<dbReference type="AlphaFoldDB" id="A0A0F9HFX4"/>
<dbReference type="EMBL" id="LAZR01022806">
    <property type="protein sequence ID" value="KKL80580.1"/>
    <property type="molecule type" value="Genomic_DNA"/>
</dbReference>
<name>A0A0F9HFX4_9ZZZZ</name>
<proteinExistence type="predicted"/>
<sequence>MRTVETVVSAKAHIWAVPKPEYLLRQELEEADGDASKITPFQFEITDSSSHWRDAAVHVHEFDCAGVVPAGIDLVMKAVQTLRDKILAVQEKADKEIVKLEEQIKNLALIEYKPATSVMPGERDYDDDQG</sequence>
<evidence type="ECO:0000313" key="2">
    <source>
        <dbReference type="EMBL" id="KKL80580.1"/>
    </source>
</evidence>
<organism evidence="2">
    <name type="scientific">marine sediment metagenome</name>
    <dbReference type="NCBI Taxonomy" id="412755"/>
    <lineage>
        <taxon>unclassified sequences</taxon>
        <taxon>metagenomes</taxon>
        <taxon>ecological metagenomes</taxon>
    </lineage>
</organism>
<protein>
    <submittedName>
        <fullName evidence="2">Uncharacterized protein</fullName>
    </submittedName>
</protein>
<gene>
    <name evidence="2" type="ORF">LCGC14_2003310</name>
</gene>
<feature type="coiled-coil region" evidence="1">
    <location>
        <begin position="83"/>
        <end position="110"/>
    </location>
</feature>
<accession>A0A0F9HFX4</accession>
<comment type="caution">
    <text evidence="2">The sequence shown here is derived from an EMBL/GenBank/DDBJ whole genome shotgun (WGS) entry which is preliminary data.</text>
</comment>
<evidence type="ECO:0000256" key="1">
    <source>
        <dbReference type="SAM" id="Coils"/>
    </source>
</evidence>
<reference evidence="2" key="1">
    <citation type="journal article" date="2015" name="Nature">
        <title>Complex archaea that bridge the gap between prokaryotes and eukaryotes.</title>
        <authorList>
            <person name="Spang A."/>
            <person name="Saw J.H."/>
            <person name="Jorgensen S.L."/>
            <person name="Zaremba-Niedzwiedzka K."/>
            <person name="Martijn J."/>
            <person name="Lind A.E."/>
            <person name="van Eijk R."/>
            <person name="Schleper C."/>
            <person name="Guy L."/>
            <person name="Ettema T.J."/>
        </authorList>
    </citation>
    <scope>NUCLEOTIDE SEQUENCE</scope>
</reference>